<feature type="transmembrane region" description="Helical" evidence="2">
    <location>
        <begin position="156"/>
        <end position="177"/>
    </location>
</feature>
<reference evidence="5" key="1">
    <citation type="submission" date="2016-10" db="EMBL/GenBank/DDBJ databases">
        <authorList>
            <person name="Varghese N."/>
            <person name="Submissions S."/>
        </authorList>
    </citation>
    <scope>NUCLEOTIDE SEQUENCE [LARGE SCALE GENOMIC DNA]</scope>
    <source>
        <strain evidence="5">DSM 11578</strain>
    </source>
</reference>
<feature type="domain" description="DUF4126" evidence="3">
    <location>
        <begin position="7"/>
        <end position="178"/>
    </location>
</feature>
<dbReference type="EMBL" id="FOSH01000005">
    <property type="protein sequence ID" value="SFK11693.1"/>
    <property type="molecule type" value="Genomic_DNA"/>
</dbReference>
<evidence type="ECO:0000313" key="5">
    <source>
        <dbReference type="Proteomes" id="UP000198924"/>
    </source>
</evidence>
<dbReference type="Proteomes" id="UP000198924">
    <property type="component" value="Unassembled WGS sequence"/>
</dbReference>
<feature type="transmembrane region" description="Helical" evidence="2">
    <location>
        <begin position="6"/>
        <end position="33"/>
    </location>
</feature>
<keyword evidence="2" id="KW-0812">Transmembrane</keyword>
<sequence length="225" mass="23897">MEAVNIIALSMGAAWASGINLYATIFMLGYMGMTGNIVLPDELQILTDPMVMAAAGFMYCVEFFADKIPGVDSGWDTMHTFIRIPAGAMLAAGAVGDVSPAVELTAALLGGTLAAGSHATKAGSRLLINTSPEPVTNWGASISEDLLVIAGLWTALHHPVLFLIALGVFIVLMIWLLPRLWRLLKAIFQKVGAWLGLIKPTETNPATSSPAEPTPPVKKIEHDPH</sequence>
<protein>
    <recommendedName>
        <fullName evidence="3">DUF4126 domain-containing protein</fullName>
    </recommendedName>
</protein>
<accession>A0A1I3WWG8</accession>
<feature type="region of interest" description="Disordered" evidence="1">
    <location>
        <begin position="203"/>
        <end position="225"/>
    </location>
</feature>
<keyword evidence="2" id="KW-1133">Transmembrane helix</keyword>
<dbReference type="OrthoDB" id="181455at2"/>
<evidence type="ECO:0000313" key="4">
    <source>
        <dbReference type="EMBL" id="SFK11693.1"/>
    </source>
</evidence>
<dbReference type="RefSeq" id="WP_091712203.1">
    <property type="nucleotide sequence ID" value="NZ_FOSH01000005.1"/>
</dbReference>
<keyword evidence="5" id="KW-1185">Reference proteome</keyword>
<evidence type="ECO:0000259" key="3">
    <source>
        <dbReference type="Pfam" id="PF13548"/>
    </source>
</evidence>
<evidence type="ECO:0000256" key="1">
    <source>
        <dbReference type="SAM" id="MobiDB-lite"/>
    </source>
</evidence>
<dbReference type="AlphaFoldDB" id="A0A1I3WWG8"/>
<dbReference type="InterPro" id="IPR025196">
    <property type="entry name" value="DUF4126"/>
</dbReference>
<dbReference type="Pfam" id="PF13548">
    <property type="entry name" value="DUF4126"/>
    <property type="match status" value="1"/>
</dbReference>
<proteinExistence type="predicted"/>
<keyword evidence="2" id="KW-0472">Membrane</keyword>
<gene>
    <name evidence="4" type="ORF">SAMN04488079_10596</name>
</gene>
<organism evidence="4 5">
    <name type="scientific">Methylophaga sulfidovorans</name>
    <dbReference type="NCBI Taxonomy" id="45496"/>
    <lineage>
        <taxon>Bacteria</taxon>
        <taxon>Pseudomonadati</taxon>
        <taxon>Pseudomonadota</taxon>
        <taxon>Gammaproteobacteria</taxon>
        <taxon>Thiotrichales</taxon>
        <taxon>Piscirickettsiaceae</taxon>
        <taxon>Methylophaga</taxon>
    </lineage>
</organism>
<name>A0A1I3WWG8_9GAMM</name>
<dbReference type="STRING" id="45496.SAMN04488079_10596"/>
<evidence type="ECO:0000256" key="2">
    <source>
        <dbReference type="SAM" id="Phobius"/>
    </source>
</evidence>